<accession>A0ACD5XWM8</accession>
<protein>
    <submittedName>
        <fullName evidence="1">Uncharacterized protein</fullName>
    </submittedName>
</protein>
<evidence type="ECO:0000313" key="2">
    <source>
        <dbReference type="Proteomes" id="UP001732700"/>
    </source>
</evidence>
<name>A0ACD5XWM8_AVESA</name>
<reference evidence="1" key="2">
    <citation type="submission" date="2025-09" db="UniProtKB">
        <authorList>
            <consortium name="EnsemblPlants"/>
        </authorList>
    </citation>
    <scope>IDENTIFICATION</scope>
</reference>
<sequence length="278" mass="29872">MDDGERPTGSAGLLPLFARSSTAEGLEEKLRRVREENRRLAATLGAILADHPHLRALATSPASAIAATATARTRSSSAANAAREEANAAREQVAGVTVESRSKVRTVCARAEPSDSDANLSVKDGHQWRKYGQKVTRDNPYPRAYFRCAFAPSCPVKKKVQRDAEDTSMLVATYEGEHNHHAQSPVGESIPNESTGYGWARSLPCSVSVNSSGRTIALDLTNQGSGSSVQAALREVVTPEFGKLLVEEMVNSLKNDAEFMQALTTAVAEKIVQNIPDL</sequence>
<proteinExistence type="predicted"/>
<reference evidence="1" key="1">
    <citation type="submission" date="2021-05" db="EMBL/GenBank/DDBJ databases">
        <authorList>
            <person name="Scholz U."/>
            <person name="Mascher M."/>
            <person name="Fiebig A."/>
        </authorList>
    </citation>
    <scope>NUCLEOTIDE SEQUENCE [LARGE SCALE GENOMIC DNA]</scope>
</reference>
<organism evidence="1 2">
    <name type="scientific">Avena sativa</name>
    <name type="common">Oat</name>
    <dbReference type="NCBI Taxonomy" id="4498"/>
    <lineage>
        <taxon>Eukaryota</taxon>
        <taxon>Viridiplantae</taxon>
        <taxon>Streptophyta</taxon>
        <taxon>Embryophyta</taxon>
        <taxon>Tracheophyta</taxon>
        <taxon>Spermatophyta</taxon>
        <taxon>Magnoliopsida</taxon>
        <taxon>Liliopsida</taxon>
        <taxon>Poales</taxon>
        <taxon>Poaceae</taxon>
        <taxon>BOP clade</taxon>
        <taxon>Pooideae</taxon>
        <taxon>Poodae</taxon>
        <taxon>Poeae</taxon>
        <taxon>Poeae Chloroplast Group 1 (Aveneae type)</taxon>
        <taxon>Aveninae</taxon>
        <taxon>Avena</taxon>
    </lineage>
</organism>
<evidence type="ECO:0000313" key="1">
    <source>
        <dbReference type="EnsemblPlants" id="AVESA.00010b.r2.5CG0890430.1.CDS"/>
    </source>
</evidence>
<dbReference type="EnsemblPlants" id="AVESA.00010b.r2.5CG0890430.1">
    <property type="protein sequence ID" value="AVESA.00010b.r2.5CG0890430.1.CDS"/>
    <property type="gene ID" value="AVESA.00010b.r2.5CG0890430"/>
</dbReference>
<keyword evidence="2" id="KW-1185">Reference proteome</keyword>
<dbReference type="Proteomes" id="UP001732700">
    <property type="component" value="Chromosome 5C"/>
</dbReference>